<dbReference type="AlphaFoldDB" id="A0A679JE37"/>
<dbReference type="GO" id="GO:0003677">
    <property type="term" value="F:DNA binding"/>
    <property type="evidence" value="ECO:0007669"/>
    <property type="project" value="UniProtKB-UniRule"/>
</dbReference>
<reference evidence="3" key="1">
    <citation type="submission" date="2019-12" db="EMBL/GenBank/DDBJ databases">
        <authorList>
            <person name="Cremers G."/>
        </authorList>
    </citation>
    <scope>NUCLEOTIDE SEQUENCE</scope>
    <source>
        <strain evidence="3">Mbul1</strain>
    </source>
</reference>
<dbReference type="Pfam" id="PF08755">
    <property type="entry name" value="YccV-like"/>
    <property type="match status" value="1"/>
</dbReference>
<dbReference type="Gene3D" id="2.30.30.390">
    <property type="entry name" value="Hemimethylated DNA-binding domain"/>
    <property type="match status" value="1"/>
</dbReference>
<dbReference type="SMART" id="SM00992">
    <property type="entry name" value="YccV-like"/>
    <property type="match status" value="1"/>
</dbReference>
<proteinExistence type="predicted"/>
<dbReference type="InterPro" id="IPR011722">
    <property type="entry name" value="Hemimethylated_DNA-bd_dom"/>
</dbReference>
<evidence type="ECO:0000313" key="3">
    <source>
        <dbReference type="EMBL" id="CAA2106000.1"/>
    </source>
</evidence>
<dbReference type="InterPro" id="IPR036623">
    <property type="entry name" value="Hemimethylated_DNA-bd_sf"/>
</dbReference>
<dbReference type="NCBIfam" id="TIGR02097">
    <property type="entry name" value="yccV"/>
    <property type="match status" value="1"/>
</dbReference>
<keyword evidence="3" id="KW-0346">Stress response</keyword>
<evidence type="ECO:0000256" key="1">
    <source>
        <dbReference type="NCBIfam" id="TIGR02097"/>
    </source>
</evidence>
<dbReference type="SUPFAM" id="SSF141255">
    <property type="entry name" value="YccV-like"/>
    <property type="match status" value="1"/>
</dbReference>
<name>A0A679JE37_9HYPH</name>
<organism evidence="3">
    <name type="scientific">Methylobacterium bullatum</name>
    <dbReference type="NCBI Taxonomy" id="570505"/>
    <lineage>
        <taxon>Bacteria</taxon>
        <taxon>Pseudomonadati</taxon>
        <taxon>Pseudomonadota</taxon>
        <taxon>Alphaproteobacteria</taxon>
        <taxon>Hyphomicrobiales</taxon>
        <taxon>Methylobacteriaceae</taxon>
        <taxon>Methylobacterium</taxon>
    </lineage>
</organism>
<sequence>MRRGNAADDNLSDASYFGVMTDLSPTGTRTRTAKFGLGAVVRHRIYPFRGVVFDVDPIFDNTEEWWLAIPEEVRPRKDQPFYHLLAENAESEYVAYVSEQNLVPDTSGEALRHAGIPEVFERDSDGAYRLRSAHAN</sequence>
<gene>
    <name evidence="3" type="primary">hspQ</name>
    <name evidence="3" type="ORF">MBUL_03468</name>
</gene>
<feature type="domain" description="Hemimethylated DNA-binding" evidence="2">
    <location>
        <begin position="32"/>
        <end position="131"/>
    </location>
</feature>
<dbReference type="EMBL" id="LR743504">
    <property type="protein sequence ID" value="CAA2106000.1"/>
    <property type="molecule type" value="Genomic_DNA"/>
</dbReference>
<evidence type="ECO:0000259" key="2">
    <source>
        <dbReference type="SMART" id="SM00992"/>
    </source>
</evidence>
<accession>A0A679JE37</accession>
<protein>
    <recommendedName>
        <fullName evidence="1">Heat shock protein HspQ</fullName>
    </recommendedName>
</protein>